<reference evidence="10 11" key="1">
    <citation type="submission" date="2019-02" db="EMBL/GenBank/DDBJ databases">
        <title>Investigation of anaerobic lignin degradation for improved lignocellulosic biofuels.</title>
        <authorList>
            <person name="Deangelis K."/>
        </authorList>
    </citation>
    <scope>NUCLEOTIDE SEQUENCE [LARGE SCALE GENOMIC DNA]</scope>
    <source>
        <strain evidence="10 11">159R</strain>
    </source>
</reference>
<feature type="transmembrane region" description="Helical" evidence="9">
    <location>
        <begin position="23"/>
        <end position="44"/>
    </location>
</feature>
<dbReference type="InterPro" id="IPR050367">
    <property type="entry name" value="APC_superfamily"/>
</dbReference>
<evidence type="ECO:0000256" key="7">
    <source>
        <dbReference type="ARBA" id="ARBA00022989"/>
    </source>
</evidence>
<evidence type="ECO:0000256" key="9">
    <source>
        <dbReference type="SAM" id="Phobius"/>
    </source>
</evidence>
<keyword evidence="4" id="KW-1003">Cell membrane</keyword>
<sequence>MSEHTSDNKHGLSASENISEKKLGLSALVALVIGSMIGGGVFSLPQNMAYSASTGALLIGWGVTAVGMICLALIFQLLNRRRPDLEGGIYSYARAGFGDFIGFQAAWGYWFSAWLGNVSYAVLMFSALSFFFPVFGLGNNWQSILGASAMLWLVHTLVLKGVQEAALINTILTVVKVLVLMVFICAAVVAFRLDVFSSDFWGRLIQVDNQHPALFEQVKSTMLVTTWVFIGIEGATVVSTRAARRNDIGKATVLGLLGCLAIYLLVSLLSMGVLEQAALGQLKNPSMAGVLEHIVGAWGAKFVAAGVILSVAGALLAWTLFAAELPYVAAKDGMFPRFFGKTGVHNSPETALWVTNALIQLFLLLTLFYSAGYQALFSIATAAILPPYVFSAAYGLKLAWRGESYQDGEPRGGDIILALIGTLYGIWLCYAAGGQMMLSSLLFVPGIAVYAWHKSSLGAPLLFKPFEIVIAVLLVLLAILTLVMIAQGQIQLVS</sequence>
<keyword evidence="6" id="KW-0029">Amino-acid transport</keyword>
<feature type="transmembrane region" description="Helical" evidence="9">
    <location>
        <begin position="302"/>
        <end position="329"/>
    </location>
</feature>
<keyword evidence="3" id="KW-0813">Transport</keyword>
<comment type="subcellular location">
    <subcellularLocation>
        <location evidence="1">Cell membrane</location>
        <topology evidence="1">Multi-pass membrane protein</topology>
    </subcellularLocation>
</comment>
<dbReference type="AlphaFoldDB" id="A0A4R1N7D4"/>
<comment type="caution">
    <text evidence="10">The sequence shown here is derived from an EMBL/GenBank/DDBJ whole genome shotgun (WGS) entry which is preliminary data.</text>
</comment>
<feature type="transmembrane region" description="Helical" evidence="9">
    <location>
        <begin position="89"/>
        <end position="111"/>
    </location>
</feature>
<dbReference type="OrthoDB" id="3185104at2"/>
<dbReference type="GO" id="GO:0006865">
    <property type="term" value="P:amino acid transport"/>
    <property type="evidence" value="ECO:0007669"/>
    <property type="project" value="UniProtKB-KW"/>
</dbReference>
<feature type="transmembrane region" description="Helical" evidence="9">
    <location>
        <begin position="221"/>
        <end position="239"/>
    </location>
</feature>
<evidence type="ECO:0000313" key="10">
    <source>
        <dbReference type="EMBL" id="TCL03083.1"/>
    </source>
</evidence>
<protein>
    <submittedName>
        <fullName evidence="10">Arginine:ornithine antiporter (APA family)</fullName>
    </submittedName>
</protein>
<comment type="similarity">
    <text evidence="2">Belongs to the amino acid-polyamine-organocation (APC) superfamily. Basic amino acid/polyamine antiporter (APA) (TC 2.A.3.2) family.</text>
</comment>
<evidence type="ECO:0000256" key="4">
    <source>
        <dbReference type="ARBA" id="ARBA00022475"/>
    </source>
</evidence>
<keyword evidence="5 9" id="KW-0812">Transmembrane</keyword>
<proteinExistence type="inferred from homology"/>
<evidence type="ECO:0000256" key="8">
    <source>
        <dbReference type="ARBA" id="ARBA00023136"/>
    </source>
</evidence>
<dbReference type="Proteomes" id="UP000294555">
    <property type="component" value="Unassembled WGS sequence"/>
</dbReference>
<dbReference type="PIRSF" id="PIRSF006060">
    <property type="entry name" value="AA_transporter"/>
    <property type="match status" value="1"/>
</dbReference>
<feature type="transmembrane region" description="Helical" evidence="9">
    <location>
        <begin position="166"/>
        <end position="191"/>
    </location>
</feature>
<keyword evidence="11" id="KW-1185">Reference proteome</keyword>
<dbReference type="Gene3D" id="1.20.1740.10">
    <property type="entry name" value="Amino acid/polyamine transporter I"/>
    <property type="match status" value="1"/>
</dbReference>
<accession>A0A4R1N7D4</accession>
<dbReference type="GO" id="GO:0005886">
    <property type="term" value="C:plasma membrane"/>
    <property type="evidence" value="ECO:0007669"/>
    <property type="project" value="UniProtKB-SubCell"/>
</dbReference>
<feature type="transmembrane region" description="Helical" evidence="9">
    <location>
        <begin position="141"/>
        <end position="159"/>
    </location>
</feature>
<evidence type="ECO:0000256" key="3">
    <source>
        <dbReference type="ARBA" id="ARBA00022448"/>
    </source>
</evidence>
<feature type="transmembrane region" description="Helical" evidence="9">
    <location>
        <begin position="251"/>
        <end position="274"/>
    </location>
</feature>
<evidence type="ECO:0000256" key="5">
    <source>
        <dbReference type="ARBA" id="ARBA00022692"/>
    </source>
</evidence>
<evidence type="ECO:0000313" key="11">
    <source>
        <dbReference type="Proteomes" id="UP000294555"/>
    </source>
</evidence>
<feature type="transmembrane region" description="Helical" evidence="9">
    <location>
        <begin position="375"/>
        <end position="394"/>
    </location>
</feature>
<keyword evidence="7 9" id="KW-1133">Transmembrane helix</keyword>
<dbReference type="EMBL" id="SJOI01000001">
    <property type="protein sequence ID" value="TCL03083.1"/>
    <property type="molecule type" value="Genomic_DNA"/>
</dbReference>
<evidence type="ECO:0000256" key="6">
    <source>
        <dbReference type="ARBA" id="ARBA00022970"/>
    </source>
</evidence>
<keyword evidence="8 9" id="KW-0472">Membrane</keyword>
<name>A0A4R1N7D4_9GAMM</name>
<feature type="transmembrane region" description="Helical" evidence="9">
    <location>
        <begin position="415"/>
        <end position="448"/>
    </location>
</feature>
<dbReference type="InterPro" id="IPR004754">
    <property type="entry name" value="Amino_acid_antiprt"/>
</dbReference>
<dbReference type="Pfam" id="PF13520">
    <property type="entry name" value="AA_permease_2"/>
    <property type="match status" value="1"/>
</dbReference>
<dbReference type="NCBIfam" id="TIGR00905">
    <property type="entry name" value="2A0302"/>
    <property type="match status" value="1"/>
</dbReference>
<dbReference type="GO" id="GO:0022857">
    <property type="term" value="F:transmembrane transporter activity"/>
    <property type="evidence" value="ECO:0007669"/>
    <property type="project" value="InterPro"/>
</dbReference>
<organism evidence="10 11">
    <name type="scientific">Sodalis ligni</name>
    <dbReference type="NCBI Taxonomy" id="2697027"/>
    <lineage>
        <taxon>Bacteria</taxon>
        <taxon>Pseudomonadati</taxon>
        <taxon>Pseudomonadota</taxon>
        <taxon>Gammaproteobacteria</taxon>
        <taxon>Enterobacterales</taxon>
        <taxon>Bruguierivoracaceae</taxon>
        <taxon>Sodalis</taxon>
    </lineage>
</organism>
<feature type="transmembrane region" description="Helical" evidence="9">
    <location>
        <begin position="350"/>
        <end position="369"/>
    </location>
</feature>
<evidence type="ECO:0000256" key="1">
    <source>
        <dbReference type="ARBA" id="ARBA00004651"/>
    </source>
</evidence>
<gene>
    <name evidence="10" type="ORF">EZJ58_1125</name>
</gene>
<dbReference type="RefSeq" id="WP_132921979.1">
    <property type="nucleotide sequence ID" value="NZ_SJOI01000001.1"/>
</dbReference>
<feature type="transmembrane region" description="Helical" evidence="9">
    <location>
        <begin position="468"/>
        <end position="486"/>
    </location>
</feature>
<feature type="transmembrane region" description="Helical" evidence="9">
    <location>
        <begin position="56"/>
        <end position="77"/>
    </location>
</feature>
<dbReference type="PANTHER" id="PTHR42770:SF4">
    <property type="entry name" value="ARGININE_ORNITHINE ANTIPORTER-RELATED"/>
    <property type="match status" value="1"/>
</dbReference>
<dbReference type="InterPro" id="IPR002293">
    <property type="entry name" value="AA/rel_permease1"/>
</dbReference>
<evidence type="ECO:0000256" key="2">
    <source>
        <dbReference type="ARBA" id="ARBA00008220"/>
    </source>
</evidence>
<dbReference type="PANTHER" id="PTHR42770">
    <property type="entry name" value="AMINO ACID TRANSPORTER-RELATED"/>
    <property type="match status" value="1"/>
</dbReference>